<dbReference type="EMBL" id="VFQX01000052">
    <property type="protein sequence ID" value="KAF0974397.1"/>
    <property type="molecule type" value="Genomic_DNA"/>
</dbReference>
<dbReference type="InterPro" id="IPR038763">
    <property type="entry name" value="DHH_sf"/>
</dbReference>
<keyword evidence="2" id="KW-0479">Metal-binding</keyword>
<evidence type="ECO:0000313" key="6">
    <source>
        <dbReference type="EMBL" id="KAF0974397.1"/>
    </source>
</evidence>
<dbReference type="GO" id="GO:0004309">
    <property type="term" value="F:exopolyphosphatase activity"/>
    <property type="evidence" value="ECO:0007669"/>
    <property type="project" value="TreeGrafter"/>
</dbReference>
<evidence type="ECO:0000256" key="1">
    <source>
        <dbReference type="ARBA" id="ARBA00001936"/>
    </source>
</evidence>
<dbReference type="Proteomes" id="UP000444721">
    <property type="component" value="Unassembled WGS sequence"/>
</dbReference>
<dbReference type="Pfam" id="PF02833">
    <property type="entry name" value="DHHA2"/>
    <property type="match status" value="1"/>
</dbReference>
<dbReference type="SUPFAM" id="SSF64182">
    <property type="entry name" value="DHH phosphoesterases"/>
    <property type="match status" value="1"/>
</dbReference>
<dbReference type="InterPro" id="IPR001667">
    <property type="entry name" value="DDH_dom"/>
</dbReference>
<dbReference type="OMA" id="TMTIFFN"/>
<dbReference type="AlphaFoldDB" id="A0A6A5BB61"/>
<evidence type="ECO:0000313" key="7">
    <source>
        <dbReference type="Proteomes" id="UP000444721"/>
    </source>
</evidence>
<dbReference type="RefSeq" id="XP_044559110.1">
    <property type="nucleotide sequence ID" value="XM_044710063.1"/>
</dbReference>
<organism evidence="6 7">
    <name type="scientific">Naegleria fowleri</name>
    <name type="common">Brain eating amoeba</name>
    <dbReference type="NCBI Taxonomy" id="5763"/>
    <lineage>
        <taxon>Eukaryota</taxon>
        <taxon>Discoba</taxon>
        <taxon>Heterolobosea</taxon>
        <taxon>Tetramitia</taxon>
        <taxon>Eutetramitia</taxon>
        <taxon>Vahlkampfiidae</taxon>
        <taxon>Naegleria</taxon>
    </lineage>
</organism>
<dbReference type="Pfam" id="PF01368">
    <property type="entry name" value="DHH"/>
    <property type="match status" value="1"/>
</dbReference>
<dbReference type="PANTHER" id="PTHR12112:SF39">
    <property type="entry name" value="EG:152A3.5 PROTEIN (FBGN0003116_PN PROTEIN)"/>
    <property type="match status" value="1"/>
</dbReference>
<dbReference type="VEuPathDB" id="AmoebaDB:FDP41_006429"/>
<reference evidence="6 7" key="1">
    <citation type="journal article" date="2019" name="Sci. Rep.">
        <title>Nanopore sequencing improves the draft genome of the human pathogenic amoeba Naegleria fowleri.</title>
        <authorList>
            <person name="Liechti N."/>
            <person name="Schurch N."/>
            <person name="Bruggmann R."/>
            <person name="Wittwer M."/>
        </authorList>
    </citation>
    <scope>NUCLEOTIDE SEQUENCE [LARGE SCALE GENOMIC DNA]</scope>
    <source>
        <strain evidence="6 7">ATCC 30894</strain>
    </source>
</reference>
<protein>
    <recommendedName>
        <fullName evidence="5">DHHA2 domain-containing protein</fullName>
    </recommendedName>
</protein>
<dbReference type="InterPro" id="IPR004097">
    <property type="entry name" value="DHHA2"/>
</dbReference>
<dbReference type="VEuPathDB" id="AmoebaDB:NfTy_089980"/>
<dbReference type="OrthoDB" id="374045at2759"/>
<sequence>MKAFLRSCKDSLKNIQHDSIHTICIGNQASDLDSIISSITYSYALSKKNNVKTLPIVNIPQDEYNLRTDATWFLEKFGVGVEDLIFYHQNPTLIQILEKLAQENTLRVVLTDHNKLAPEQEDLLGKFVYEIIDHHADEKHYTSIVTPEKRTIELIGSTCTLIAEKMSHDFLSKEREFCEALLGTILLDTVNLDPKFKKVTPKDETQAKRLANIISFSKKDQDELFEKLFFERFNVSKLSSQDLLRSDYKEWKMGSKNVGIATAKRSLEEWLEKDPNLVQSFKEFLEKRKLDILYVMCAYTDKDNQFKRELAIYSPDTTHLKKACYYLVQHCKDSLDLTPWSVCHLTNQHKEDQVPLVCSFFTQHNMASSRKIFAEVVRNMYDQNLLHL</sequence>
<dbReference type="Gene3D" id="3.90.1640.10">
    <property type="entry name" value="inorganic pyrophosphatase (n-terminal core)"/>
    <property type="match status" value="1"/>
</dbReference>
<dbReference type="InterPro" id="IPR038222">
    <property type="entry name" value="DHHA2_dom_sf"/>
</dbReference>
<comment type="caution">
    <text evidence="6">The sequence shown here is derived from an EMBL/GenBank/DDBJ whole genome shotgun (WGS) entry which is preliminary data.</text>
</comment>
<dbReference type="GeneID" id="68113647"/>
<feature type="domain" description="DHHA2" evidence="5">
    <location>
        <begin position="225"/>
        <end position="381"/>
    </location>
</feature>
<name>A0A6A5BB61_NAEFO</name>
<evidence type="ECO:0000259" key="5">
    <source>
        <dbReference type="SMART" id="SM01131"/>
    </source>
</evidence>
<keyword evidence="4" id="KW-0464">Manganese</keyword>
<dbReference type="SMART" id="SM01131">
    <property type="entry name" value="DHHA2"/>
    <property type="match status" value="1"/>
</dbReference>
<proteinExistence type="predicted"/>
<accession>A0A6A5BB61</accession>
<dbReference type="Gene3D" id="3.10.310.20">
    <property type="entry name" value="DHHA2 domain"/>
    <property type="match status" value="1"/>
</dbReference>
<evidence type="ECO:0000256" key="3">
    <source>
        <dbReference type="ARBA" id="ARBA00022801"/>
    </source>
</evidence>
<dbReference type="PANTHER" id="PTHR12112">
    <property type="entry name" value="BNIP - RELATED"/>
    <property type="match status" value="1"/>
</dbReference>
<keyword evidence="7" id="KW-1185">Reference proteome</keyword>
<dbReference type="GO" id="GO:0046872">
    <property type="term" value="F:metal ion binding"/>
    <property type="evidence" value="ECO:0007669"/>
    <property type="project" value="UniProtKB-KW"/>
</dbReference>
<evidence type="ECO:0000256" key="2">
    <source>
        <dbReference type="ARBA" id="ARBA00022723"/>
    </source>
</evidence>
<dbReference type="GO" id="GO:0005737">
    <property type="term" value="C:cytoplasm"/>
    <property type="evidence" value="ECO:0007669"/>
    <property type="project" value="InterPro"/>
</dbReference>
<comment type="cofactor">
    <cofactor evidence="1">
        <name>Mn(2+)</name>
        <dbReference type="ChEBI" id="CHEBI:29035"/>
    </cofactor>
</comment>
<dbReference type="VEuPathDB" id="AmoebaDB:NF0083280"/>
<evidence type="ECO:0000256" key="4">
    <source>
        <dbReference type="ARBA" id="ARBA00023211"/>
    </source>
</evidence>
<keyword evidence="3" id="KW-0378">Hydrolase</keyword>
<gene>
    <name evidence="6" type="ORF">FDP41_006429</name>
</gene>